<name>A0ABY5SG16_9BACL</name>
<keyword evidence="1" id="KW-1003">Cell membrane</keyword>
<dbReference type="InterPro" id="IPR006059">
    <property type="entry name" value="SBP"/>
</dbReference>
<dbReference type="PANTHER" id="PTHR43649:SF33">
    <property type="entry name" value="POLYGALACTURONAN_RHAMNOGALACTURONAN-BINDING PROTEIN YTCQ"/>
    <property type="match status" value="1"/>
</dbReference>
<evidence type="ECO:0000256" key="5">
    <source>
        <dbReference type="ARBA" id="ARBA00023288"/>
    </source>
</evidence>
<dbReference type="PROSITE" id="PS51257">
    <property type="entry name" value="PROKAR_LIPOPROTEIN"/>
    <property type="match status" value="1"/>
</dbReference>
<feature type="region of interest" description="Disordered" evidence="6">
    <location>
        <begin position="30"/>
        <end position="59"/>
    </location>
</feature>
<dbReference type="EMBL" id="CP091430">
    <property type="protein sequence ID" value="UVI32932.1"/>
    <property type="molecule type" value="Genomic_DNA"/>
</dbReference>
<evidence type="ECO:0000256" key="2">
    <source>
        <dbReference type="ARBA" id="ARBA00022729"/>
    </source>
</evidence>
<evidence type="ECO:0000256" key="3">
    <source>
        <dbReference type="ARBA" id="ARBA00023136"/>
    </source>
</evidence>
<dbReference type="Pfam" id="PF13416">
    <property type="entry name" value="SBP_bac_8"/>
    <property type="match status" value="1"/>
</dbReference>
<evidence type="ECO:0000313" key="9">
    <source>
        <dbReference type="Proteomes" id="UP001057877"/>
    </source>
</evidence>
<keyword evidence="2 7" id="KW-0732">Signal</keyword>
<reference evidence="8" key="1">
    <citation type="submission" date="2022-01" db="EMBL/GenBank/DDBJ databases">
        <title>Paenibacillus spongiae sp. nov., isolated from marine sponge.</title>
        <authorList>
            <person name="Li Z."/>
            <person name="Zhang M."/>
        </authorList>
    </citation>
    <scope>NUCLEOTIDE SEQUENCE</scope>
    <source>
        <strain evidence="8">PHS-Z3</strain>
    </source>
</reference>
<evidence type="ECO:0000256" key="4">
    <source>
        <dbReference type="ARBA" id="ARBA00023139"/>
    </source>
</evidence>
<dbReference type="Gene3D" id="3.40.190.10">
    <property type="entry name" value="Periplasmic binding protein-like II"/>
    <property type="match status" value="1"/>
</dbReference>
<dbReference type="PANTHER" id="PTHR43649">
    <property type="entry name" value="ARABINOSE-BINDING PROTEIN-RELATED"/>
    <property type="match status" value="1"/>
</dbReference>
<evidence type="ECO:0000313" key="8">
    <source>
        <dbReference type="EMBL" id="UVI32932.1"/>
    </source>
</evidence>
<keyword evidence="4" id="KW-0564">Palmitate</keyword>
<dbReference type="Proteomes" id="UP001057877">
    <property type="component" value="Chromosome"/>
</dbReference>
<keyword evidence="5" id="KW-0449">Lipoprotein</keyword>
<evidence type="ECO:0000256" key="6">
    <source>
        <dbReference type="SAM" id="MobiDB-lite"/>
    </source>
</evidence>
<evidence type="ECO:0000256" key="1">
    <source>
        <dbReference type="ARBA" id="ARBA00022475"/>
    </source>
</evidence>
<dbReference type="RefSeq" id="WP_258388983.1">
    <property type="nucleotide sequence ID" value="NZ_CP091430.1"/>
</dbReference>
<proteinExistence type="predicted"/>
<organism evidence="8 9">
    <name type="scientific">Paenibacillus spongiae</name>
    <dbReference type="NCBI Taxonomy" id="2909671"/>
    <lineage>
        <taxon>Bacteria</taxon>
        <taxon>Bacillati</taxon>
        <taxon>Bacillota</taxon>
        <taxon>Bacilli</taxon>
        <taxon>Bacillales</taxon>
        <taxon>Paenibacillaceae</taxon>
        <taxon>Paenibacillus</taxon>
    </lineage>
</organism>
<gene>
    <name evidence="8" type="ORF">L1F29_14320</name>
</gene>
<sequence length="465" mass="52679">MKANNQTRLIRFMFAALLIMMTVLAGCSSSDGNTKKNESAPVQTNAEEKGTEKETNEDAGMAVKDKTAIQGDLKVLTPWGTGFTEQFKNLIADFNKEYPKIKVTYMDQTTADLATLIAGGEAPDLISALGLAPDLTKNDMIEDLTPYIETDGEVKPELFYDFAYKRSLSPEGQVWALPWHVEPAFIMMYNPEILEHNGYTEVPEFDSLQSYGDFLRQFWIVENGEQVMTTYLPHEVYGPMNSLTTIAYFNGADAASFYNPADNKVTFNDPKIVEALEWIVRFKRENIDDNRLSRLQSSLPENTDRFLAGKSALQPEIALHLRNYHKLNPDIKAIPMPPESIYIGGWSFALTKAGKKENKEAAWELLKWMTSTQAGAESQQKHFGWLSGIKNNPYFEEETKRDPISKAAYDVLQSATKLQPFMPVDYEPEFNAKWAEVMSGELEPKAFLDHMTVYTQKLIDEQYKP</sequence>
<feature type="chain" id="PRO_5046407746" evidence="7">
    <location>
        <begin position="26"/>
        <end position="465"/>
    </location>
</feature>
<keyword evidence="3" id="KW-0472">Membrane</keyword>
<evidence type="ECO:0000256" key="7">
    <source>
        <dbReference type="SAM" id="SignalP"/>
    </source>
</evidence>
<accession>A0ABY5SG16</accession>
<dbReference type="InterPro" id="IPR050490">
    <property type="entry name" value="Bact_solute-bd_prot1"/>
</dbReference>
<feature type="signal peptide" evidence="7">
    <location>
        <begin position="1"/>
        <end position="25"/>
    </location>
</feature>
<protein>
    <submittedName>
        <fullName evidence="8">Extracellular solute-binding protein</fullName>
    </submittedName>
</protein>
<dbReference type="SUPFAM" id="SSF53850">
    <property type="entry name" value="Periplasmic binding protein-like II"/>
    <property type="match status" value="1"/>
</dbReference>
<keyword evidence="9" id="KW-1185">Reference proteome</keyword>
<feature type="compositionally biased region" description="Basic and acidic residues" evidence="6">
    <location>
        <begin position="46"/>
        <end position="56"/>
    </location>
</feature>